<reference evidence="18 19" key="1">
    <citation type="submission" date="2024-02" db="EMBL/GenBank/DDBJ databases">
        <title>Full genome sequence of Nocardioides kribbensis.</title>
        <authorList>
            <person name="Poletto B.L."/>
            <person name="Silva G."/>
            <person name="Galante D."/>
            <person name="Campos K.R."/>
            <person name="Santos M.B.N."/>
            <person name="Sacchi C.T."/>
        </authorList>
    </citation>
    <scope>NUCLEOTIDE SEQUENCE [LARGE SCALE GENOMIC DNA]</scope>
    <source>
        <strain evidence="18 19">O4R</strain>
    </source>
</reference>
<evidence type="ECO:0000256" key="5">
    <source>
        <dbReference type="ARBA" id="ARBA00022679"/>
    </source>
</evidence>
<evidence type="ECO:0000259" key="16">
    <source>
        <dbReference type="Pfam" id="PF20658"/>
    </source>
</evidence>
<dbReference type="Gene3D" id="3.20.20.360">
    <property type="entry name" value="Malate synthase, domain 3"/>
    <property type="match status" value="2"/>
</dbReference>
<dbReference type="InterPro" id="IPR048356">
    <property type="entry name" value="MS_N"/>
</dbReference>
<dbReference type="NCBIfam" id="NF002825">
    <property type="entry name" value="PRK02999.1"/>
    <property type="match status" value="1"/>
</dbReference>
<feature type="binding site" evidence="10">
    <location>
        <position position="442"/>
    </location>
    <ligand>
        <name>Mg(2+)</name>
        <dbReference type="ChEBI" id="CHEBI:18420"/>
    </ligand>
</feature>
<evidence type="ECO:0000256" key="10">
    <source>
        <dbReference type="HAMAP-Rule" id="MF_00641"/>
    </source>
</evidence>
<comment type="cofactor">
    <cofactor evidence="1 10">
        <name>Mg(2+)</name>
        <dbReference type="ChEBI" id="CHEBI:18420"/>
    </cofactor>
</comment>
<comment type="caution">
    <text evidence="18">The sequence shown here is derived from an EMBL/GenBank/DDBJ whole genome shotgun (WGS) entry which is preliminary data.</text>
</comment>
<organism evidence="18 19">
    <name type="scientific">Nocardioides kribbensis</name>
    <dbReference type="NCBI Taxonomy" id="305517"/>
    <lineage>
        <taxon>Bacteria</taxon>
        <taxon>Bacillati</taxon>
        <taxon>Actinomycetota</taxon>
        <taxon>Actinomycetes</taxon>
        <taxon>Propionibacteriales</taxon>
        <taxon>Nocardioidaceae</taxon>
        <taxon>Nocardioides</taxon>
    </lineage>
</organism>
<feature type="binding site" evidence="10">
    <location>
        <position position="286"/>
    </location>
    <ligand>
        <name>acetyl-CoA</name>
        <dbReference type="ChEBI" id="CHEBI:57288"/>
    </ligand>
</feature>
<comment type="catalytic activity">
    <reaction evidence="9 10 12">
        <text>glyoxylate + acetyl-CoA + H2O = (S)-malate + CoA + H(+)</text>
        <dbReference type="Rhea" id="RHEA:18181"/>
        <dbReference type="ChEBI" id="CHEBI:15377"/>
        <dbReference type="ChEBI" id="CHEBI:15378"/>
        <dbReference type="ChEBI" id="CHEBI:15589"/>
        <dbReference type="ChEBI" id="CHEBI:36655"/>
        <dbReference type="ChEBI" id="CHEBI:57287"/>
        <dbReference type="ChEBI" id="CHEBI:57288"/>
        <dbReference type="EC" id="2.3.3.9"/>
    </reaction>
</comment>
<evidence type="ECO:0000259" key="15">
    <source>
        <dbReference type="Pfam" id="PF20656"/>
    </source>
</evidence>
<evidence type="ECO:0000256" key="4">
    <source>
        <dbReference type="ARBA" id="ARBA00022532"/>
    </source>
</evidence>
<evidence type="ECO:0000256" key="8">
    <source>
        <dbReference type="ARBA" id="ARBA00023097"/>
    </source>
</evidence>
<comment type="function">
    <text evidence="10">Involved in the glycolate utilization. Catalyzes the condensation and subsequent hydrolysis of acetyl-coenzyme A (acetyl-CoA) and glyoxylate to form malate and CoA.</text>
</comment>
<dbReference type="InterPro" id="IPR011076">
    <property type="entry name" value="Malate_synth_sf"/>
</dbReference>
<sequence>MADETSGQTGHRDGRVEVGGLSVAESLHRFLTEEALPAAGVDPDAFWEGAGEVVHELAPRTRELLARRDELQAQVDQWHRDHPGTPDAEAYTAFLTEIGYLLPEPETVEVTTSGVDDEVALTAGPQLVVPLLNARFATNAVNARWGSLYDALYGSDAVPREGDLAPGEEYNTVRGDEVIARGRALLDAHFPLSGGSHVDATSYAVDGDGLAVTVGGGEVLRLAEPAQLVGHRGEASAPEAVLLVHHGLHVEIQVDAQDAVGATDRAGVKDLLLESAVSTIMDLEDSVAAVDAEDKVVGYRNWMRLMDGTLAEEVTKGGRTFTRAMNPDRTYTGPDGGEVVLPGRSLLFIRQVGHLMTSDAVLDREGREVPEGILDALVCAVGSMRDLRGQSQLANSRTGSMYVVKPKMHGPDEVRLTVDLFERVERVLGLEPLTIKVGIMDEERRTTLNLKACIEVARERVVFINTGFLDRTGDEIHTSMLAGPVVRKNDMKGETWIKAYEDNNVDVGLECGLLGHGQIGKGMWAAPDSLAAMLEAKVGHPQAGASCAWVPSPTAATLHALHYHQVDVRARQEELRAGGRRSSRADLLTVPLGDPAGWSAEDRQAEIDNNIQSLLGYVVRWVDAGVGCSKVPDITGEPLMEDRATCRISAQHVANWLHHGVVSAEQVDETLRRMAAVVDEQNASDPTYTPMAPAFDGEAFLAARELVTEGLAQPSGYTEPILHRRRAARKAQADTPTTQESTR</sequence>
<dbReference type="PANTHER" id="PTHR42739">
    <property type="entry name" value="MALATE SYNTHASE G"/>
    <property type="match status" value="1"/>
</dbReference>
<dbReference type="Gene3D" id="1.20.1220.12">
    <property type="entry name" value="Malate synthase, domain III"/>
    <property type="match status" value="1"/>
</dbReference>
<feature type="binding site" evidence="10">
    <location>
        <begin position="135"/>
        <end position="136"/>
    </location>
    <ligand>
        <name>acetyl-CoA</name>
        <dbReference type="ChEBI" id="CHEBI:57288"/>
    </ligand>
</feature>
<keyword evidence="4 10" id="KW-0816">Tricarboxylic acid cycle</keyword>
<evidence type="ECO:0000259" key="17">
    <source>
        <dbReference type="Pfam" id="PF20659"/>
    </source>
</evidence>
<keyword evidence="18" id="KW-0012">Acyltransferase</keyword>
<feature type="binding site" evidence="10">
    <location>
        <position position="470"/>
    </location>
    <ligand>
        <name>Mg(2+)</name>
        <dbReference type="ChEBI" id="CHEBI:18420"/>
    </ligand>
</feature>
<feature type="binding site" evidence="10">
    <location>
        <position position="350"/>
    </location>
    <ligand>
        <name>glyoxylate</name>
        <dbReference type="ChEBI" id="CHEBI:36655"/>
    </ligand>
</feature>
<evidence type="ECO:0000256" key="7">
    <source>
        <dbReference type="ARBA" id="ARBA00022842"/>
    </source>
</evidence>
<comment type="similarity">
    <text evidence="10 12">Belongs to the malate synthase family. GlcB subfamily.</text>
</comment>
<feature type="binding site" evidence="10">
    <location>
        <position position="323"/>
    </location>
    <ligand>
        <name>acetyl-CoA</name>
        <dbReference type="ChEBI" id="CHEBI:57288"/>
    </ligand>
</feature>
<dbReference type="InterPro" id="IPR001465">
    <property type="entry name" value="Malate_synthase_TIM"/>
</dbReference>
<dbReference type="Pfam" id="PF20658">
    <property type="entry name" value="MSG_insertion"/>
    <property type="match status" value="1"/>
</dbReference>
<feature type="compositionally biased region" description="Polar residues" evidence="13">
    <location>
        <begin position="734"/>
        <end position="743"/>
    </location>
</feature>
<name>A0ABV1NT34_9ACTN</name>
<protein>
    <recommendedName>
        <fullName evidence="10 11">Malate synthase G</fullName>
        <ecNumber evidence="10 11">2.3.3.9</ecNumber>
    </recommendedName>
</protein>
<keyword evidence="5 10" id="KW-0808">Transferase</keyword>
<keyword evidence="6 10" id="KW-0479">Metal-binding</keyword>
<feature type="binding site" evidence="10">
    <location>
        <position position="128"/>
    </location>
    <ligand>
        <name>acetyl-CoA</name>
        <dbReference type="ChEBI" id="CHEBI:57288"/>
    </ligand>
</feature>
<dbReference type="InterPro" id="IPR006253">
    <property type="entry name" value="Malate_synthG"/>
</dbReference>
<comment type="subcellular location">
    <subcellularLocation>
        <location evidence="10 12">Cytoplasm</location>
    </subcellularLocation>
</comment>
<keyword evidence="2 10" id="KW-0329">Glyoxylate bypass</keyword>
<keyword evidence="8 10" id="KW-0558">Oxidation</keyword>
<evidence type="ECO:0000256" key="2">
    <source>
        <dbReference type="ARBA" id="ARBA00022435"/>
    </source>
</evidence>
<evidence type="ECO:0000256" key="9">
    <source>
        <dbReference type="ARBA" id="ARBA00047918"/>
    </source>
</evidence>
<dbReference type="EC" id="2.3.3.9" evidence="10 11"/>
<feature type="binding site" evidence="10">
    <location>
        <position position="551"/>
    </location>
    <ligand>
        <name>acetyl-CoA</name>
        <dbReference type="ChEBI" id="CHEBI:57288"/>
    </ligand>
</feature>
<dbReference type="Pfam" id="PF20659">
    <property type="entry name" value="MS_C"/>
    <property type="match status" value="1"/>
</dbReference>
<dbReference type="PANTHER" id="PTHR42739:SF1">
    <property type="entry name" value="MALATE SYNTHASE G"/>
    <property type="match status" value="1"/>
</dbReference>
<feature type="domain" description="Malate synthase C-terminal" evidence="17">
    <location>
        <begin position="603"/>
        <end position="696"/>
    </location>
</feature>
<comment type="pathway">
    <text evidence="10 12">Carbohydrate metabolism; glyoxylate cycle; (S)-malate from isocitrate: step 2/2.</text>
</comment>
<dbReference type="EMBL" id="JBEGDP010000001">
    <property type="protein sequence ID" value="MEQ7845660.1"/>
    <property type="molecule type" value="Genomic_DNA"/>
</dbReference>
<dbReference type="InterPro" id="IPR044856">
    <property type="entry name" value="Malate_synth_C_sf"/>
</dbReference>
<evidence type="ECO:0000313" key="18">
    <source>
        <dbReference type="EMBL" id="MEQ7845660.1"/>
    </source>
</evidence>
<gene>
    <name evidence="10" type="primary">glcB</name>
    <name evidence="18" type="ORF">V6R90_00110</name>
</gene>
<feature type="active site" description="Proton donor" evidence="10">
    <location>
        <position position="642"/>
    </location>
</feature>
<dbReference type="HAMAP" id="MF_00641">
    <property type="entry name" value="Malate_synth_G"/>
    <property type="match status" value="1"/>
</dbReference>
<evidence type="ECO:0000256" key="6">
    <source>
        <dbReference type="ARBA" id="ARBA00022723"/>
    </source>
</evidence>
<accession>A0ABV1NT34</accession>
<evidence type="ECO:0000256" key="13">
    <source>
        <dbReference type="SAM" id="MobiDB-lite"/>
    </source>
</evidence>
<evidence type="ECO:0000313" key="19">
    <source>
        <dbReference type="Proteomes" id="UP001482520"/>
    </source>
</evidence>
<dbReference type="Pfam" id="PF20656">
    <property type="entry name" value="MS_N"/>
    <property type="match status" value="1"/>
</dbReference>
<keyword evidence="7 10" id="KW-0460">Magnesium</keyword>
<comment type="subunit">
    <text evidence="10">Monomer.</text>
</comment>
<feature type="modified residue" description="Cysteine sulfenic acid (-SOH)" evidence="10">
    <location>
        <position position="628"/>
    </location>
</feature>
<proteinExistence type="inferred from homology"/>
<dbReference type="SUPFAM" id="SSF51645">
    <property type="entry name" value="Malate synthase G"/>
    <property type="match status" value="1"/>
</dbReference>
<keyword evidence="19" id="KW-1185">Reference proteome</keyword>
<feature type="domain" description="Malate synthase TIM barrel" evidence="14">
    <location>
        <begin position="347"/>
        <end position="589"/>
    </location>
</feature>
<keyword evidence="3 10" id="KW-0963">Cytoplasm</keyword>
<feature type="binding site" evidence="10">
    <location>
        <begin position="467"/>
        <end position="470"/>
    </location>
    <ligand>
        <name>glyoxylate</name>
        <dbReference type="ChEBI" id="CHEBI:36655"/>
    </ligand>
</feature>
<feature type="region of interest" description="Disordered" evidence="13">
    <location>
        <begin position="717"/>
        <end position="743"/>
    </location>
</feature>
<dbReference type="InterPro" id="IPR048355">
    <property type="entry name" value="MS_C"/>
</dbReference>
<evidence type="ECO:0000256" key="3">
    <source>
        <dbReference type="ARBA" id="ARBA00022490"/>
    </source>
</evidence>
<dbReference type="GO" id="GO:0004474">
    <property type="term" value="F:malate synthase activity"/>
    <property type="evidence" value="ECO:0007669"/>
    <property type="project" value="UniProtKB-EC"/>
</dbReference>
<feature type="active site" description="Proton acceptor" evidence="10">
    <location>
        <position position="350"/>
    </location>
</feature>
<feature type="binding site" evidence="10">
    <location>
        <position position="442"/>
    </location>
    <ligand>
        <name>glyoxylate</name>
        <dbReference type="ChEBI" id="CHEBI:36655"/>
    </ligand>
</feature>
<dbReference type="NCBIfam" id="TIGR01345">
    <property type="entry name" value="malate_syn_G"/>
    <property type="match status" value="1"/>
</dbReference>
<evidence type="ECO:0000256" key="12">
    <source>
        <dbReference type="RuleBase" id="RU003572"/>
    </source>
</evidence>
<dbReference type="Proteomes" id="UP001482520">
    <property type="component" value="Unassembled WGS sequence"/>
</dbReference>
<dbReference type="RefSeq" id="WP_349803364.1">
    <property type="nucleotide sequence ID" value="NZ_JBEGDP010000001.1"/>
</dbReference>
<dbReference type="InterPro" id="IPR048357">
    <property type="entry name" value="MSG_insertion"/>
</dbReference>
<feature type="domain" description="Malate synthase G alpha-beta insertion" evidence="16">
    <location>
        <begin position="170"/>
        <end position="245"/>
    </location>
</feature>
<dbReference type="Pfam" id="PF01274">
    <property type="entry name" value="MS_TIM-barrel"/>
    <property type="match status" value="1"/>
</dbReference>
<dbReference type="InterPro" id="IPR046363">
    <property type="entry name" value="MS_N_TIM-barrel_dom"/>
</dbReference>
<evidence type="ECO:0000256" key="11">
    <source>
        <dbReference type="NCBIfam" id="TIGR01345"/>
    </source>
</evidence>
<evidence type="ECO:0000256" key="1">
    <source>
        <dbReference type="ARBA" id="ARBA00001946"/>
    </source>
</evidence>
<evidence type="ECO:0000259" key="14">
    <source>
        <dbReference type="Pfam" id="PF01274"/>
    </source>
</evidence>
<comment type="caution">
    <text evidence="10">Lacks conserved residue(s) required for the propagation of feature annotation.</text>
</comment>
<feature type="domain" description="Malate synthase N-terminal" evidence="15">
    <location>
        <begin position="29"/>
        <end position="88"/>
    </location>
</feature>